<dbReference type="GO" id="GO:0005737">
    <property type="term" value="C:cytoplasm"/>
    <property type="evidence" value="ECO:0007669"/>
    <property type="project" value="InterPro"/>
</dbReference>
<keyword evidence="5" id="KW-1015">Disulfide bond</keyword>
<organism evidence="10 11">
    <name type="scientific">Caldicoprobacter faecalis</name>
    <dbReference type="NCBI Taxonomy" id="937334"/>
    <lineage>
        <taxon>Bacteria</taxon>
        <taxon>Bacillati</taxon>
        <taxon>Bacillota</taxon>
        <taxon>Clostridia</taxon>
        <taxon>Caldicoprobacterales</taxon>
        <taxon>Caldicoprobacteraceae</taxon>
        <taxon>Caldicoprobacter</taxon>
    </lineage>
</organism>
<keyword evidence="2 7" id="KW-0285">Flavoprotein</keyword>
<gene>
    <name evidence="10" type="ORF">SAMN05444406_10590</name>
</gene>
<dbReference type="AlphaFoldDB" id="A0A1I5TWJ7"/>
<dbReference type="SUPFAM" id="SSF51905">
    <property type="entry name" value="FAD/NAD(P)-binding domain"/>
    <property type="match status" value="1"/>
</dbReference>
<evidence type="ECO:0000256" key="5">
    <source>
        <dbReference type="ARBA" id="ARBA00023157"/>
    </source>
</evidence>
<dbReference type="GO" id="GO:0019430">
    <property type="term" value="P:removal of superoxide radicals"/>
    <property type="evidence" value="ECO:0007669"/>
    <property type="project" value="UniProtKB-UniRule"/>
</dbReference>
<dbReference type="EC" id="1.8.1.9" evidence="7"/>
<comment type="cofactor">
    <cofactor evidence="8">
        <name>FAD</name>
        <dbReference type="ChEBI" id="CHEBI:57692"/>
    </cofactor>
    <text evidence="8">Binds 1 FAD per subunit.</text>
</comment>
<dbReference type="Proteomes" id="UP000198577">
    <property type="component" value="Unassembled WGS sequence"/>
</dbReference>
<keyword evidence="8" id="KW-0521">NADP</keyword>
<proteinExistence type="inferred from homology"/>
<evidence type="ECO:0000256" key="1">
    <source>
        <dbReference type="ARBA" id="ARBA00009333"/>
    </source>
</evidence>
<evidence type="ECO:0000256" key="3">
    <source>
        <dbReference type="ARBA" id="ARBA00022827"/>
    </source>
</evidence>
<dbReference type="InterPro" id="IPR008255">
    <property type="entry name" value="Pyr_nucl-diS_OxRdtase_2_AS"/>
</dbReference>
<dbReference type="STRING" id="937334.SAMN05444406_10590"/>
<dbReference type="GO" id="GO:0004791">
    <property type="term" value="F:thioredoxin-disulfide reductase (NADPH) activity"/>
    <property type="evidence" value="ECO:0007669"/>
    <property type="project" value="UniProtKB-UniRule"/>
</dbReference>
<dbReference type="Pfam" id="PF07992">
    <property type="entry name" value="Pyr_redox_2"/>
    <property type="match status" value="1"/>
</dbReference>
<dbReference type="InterPro" id="IPR005982">
    <property type="entry name" value="Thioredox_Rdtase"/>
</dbReference>
<keyword evidence="3 7" id="KW-0274">FAD</keyword>
<evidence type="ECO:0000313" key="10">
    <source>
        <dbReference type="EMBL" id="SFP87423.1"/>
    </source>
</evidence>
<evidence type="ECO:0000256" key="2">
    <source>
        <dbReference type="ARBA" id="ARBA00022630"/>
    </source>
</evidence>
<keyword evidence="6 7" id="KW-0676">Redox-active center</keyword>
<dbReference type="PANTHER" id="PTHR48105">
    <property type="entry name" value="THIOREDOXIN REDUCTASE 1-RELATED-RELATED"/>
    <property type="match status" value="1"/>
</dbReference>
<keyword evidence="4 7" id="KW-0560">Oxidoreductase</keyword>
<dbReference type="PRINTS" id="PR00469">
    <property type="entry name" value="PNDRDTASEII"/>
</dbReference>
<reference evidence="10 11" key="1">
    <citation type="submission" date="2016-10" db="EMBL/GenBank/DDBJ databases">
        <authorList>
            <person name="de Groot N.N."/>
        </authorList>
    </citation>
    <scope>NUCLEOTIDE SEQUENCE [LARGE SCALE GENOMIC DNA]</scope>
    <source>
        <strain evidence="10 11">DSM 20678</strain>
    </source>
</reference>
<sequence>MLKDIIIVGGGVAGLTAGLYAKRGGMDALLFEKMFSGGQMATTYLVENYPGFDEPISGPDLAMKMESHARKFGLEILYDEVVELELEGRIKKVVTDKGEYQAKALILCMGAQPKKLGLPKEDEFRGRGVSYCATCDGAFYKEKYVAVVGGGDTAVEDALFLAQHATKVYLIHRRNALRASKILQDRLFANPKVEILWDSVVDEILGEKGVEGLLVRNVKDGSKKELKVDGLFVAIGIQPNNALIQGKLKMNEAGFVITDETMATNIPGVFAAGDLRQKPLWQIITAAADGAVASVSAQRYIMEEFE</sequence>
<comment type="subunit">
    <text evidence="7">Homodimer.</text>
</comment>
<dbReference type="PROSITE" id="PS00573">
    <property type="entry name" value="PYRIDINE_REDOX_2"/>
    <property type="match status" value="1"/>
</dbReference>
<evidence type="ECO:0000256" key="6">
    <source>
        <dbReference type="ARBA" id="ARBA00023284"/>
    </source>
</evidence>
<dbReference type="InterPro" id="IPR050097">
    <property type="entry name" value="Ferredoxin-NADP_redctase_2"/>
</dbReference>
<evidence type="ECO:0000259" key="9">
    <source>
        <dbReference type="Pfam" id="PF07992"/>
    </source>
</evidence>
<dbReference type="PRINTS" id="PR00368">
    <property type="entry name" value="FADPNR"/>
</dbReference>
<feature type="domain" description="FAD/NAD(P)-binding" evidence="9">
    <location>
        <begin position="3"/>
        <end position="288"/>
    </location>
</feature>
<name>A0A1I5TWJ7_9FIRM</name>
<dbReference type="InterPro" id="IPR023753">
    <property type="entry name" value="FAD/NAD-binding_dom"/>
</dbReference>
<dbReference type="EMBL" id="FOXR01000005">
    <property type="protein sequence ID" value="SFP87423.1"/>
    <property type="molecule type" value="Genomic_DNA"/>
</dbReference>
<evidence type="ECO:0000256" key="8">
    <source>
        <dbReference type="RuleBase" id="RU003881"/>
    </source>
</evidence>
<protein>
    <recommendedName>
        <fullName evidence="7">Thioredoxin reductase</fullName>
        <ecNumber evidence="7">1.8.1.9</ecNumber>
    </recommendedName>
</protein>
<keyword evidence="11" id="KW-1185">Reference proteome</keyword>
<dbReference type="Gene3D" id="3.50.50.60">
    <property type="entry name" value="FAD/NAD(P)-binding domain"/>
    <property type="match status" value="2"/>
</dbReference>
<evidence type="ECO:0000256" key="7">
    <source>
        <dbReference type="RuleBase" id="RU003880"/>
    </source>
</evidence>
<dbReference type="InterPro" id="IPR036188">
    <property type="entry name" value="FAD/NAD-bd_sf"/>
</dbReference>
<comment type="similarity">
    <text evidence="1 7">Belongs to the class-II pyridine nucleotide-disulfide oxidoreductase family.</text>
</comment>
<evidence type="ECO:0000256" key="4">
    <source>
        <dbReference type="ARBA" id="ARBA00023002"/>
    </source>
</evidence>
<dbReference type="NCBIfam" id="TIGR01292">
    <property type="entry name" value="TRX_reduct"/>
    <property type="match status" value="1"/>
</dbReference>
<comment type="catalytic activity">
    <reaction evidence="7">
        <text>[thioredoxin]-dithiol + NADP(+) = [thioredoxin]-disulfide + NADPH + H(+)</text>
        <dbReference type="Rhea" id="RHEA:20345"/>
        <dbReference type="Rhea" id="RHEA-COMP:10698"/>
        <dbReference type="Rhea" id="RHEA-COMP:10700"/>
        <dbReference type="ChEBI" id="CHEBI:15378"/>
        <dbReference type="ChEBI" id="CHEBI:29950"/>
        <dbReference type="ChEBI" id="CHEBI:50058"/>
        <dbReference type="ChEBI" id="CHEBI:57783"/>
        <dbReference type="ChEBI" id="CHEBI:58349"/>
        <dbReference type="EC" id="1.8.1.9"/>
    </reaction>
</comment>
<evidence type="ECO:0000313" key="11">
    <source>
        <dbReference type="Proteomes" id="UP000198577"/>
    </source>
</evidence>
<accession>A0A1I5TWJ7</accession>